<feature type="compositionally biased region" description="Low complexity" evidence="1">
    <location>
        <begin position="95"/>
        <end position="104"/>
    </location>
</feature>
<comment type="caution">
    <text evidence="2">The sequence shown here is derived from an EMBL/GenBank/DDBJ whole genome shotgun (WGS) entry which is preliminary data.</text>
</comment>
<evidence type="ECO:0008006" key="4">
    <source>
        <dbReference type="Google" id="ProtNLM"/>
    </source>
</evidence>
<dbReference type="InterPro" id="IPR036390">
    <property type="entry name" value="WH_DNA-bd_sf"/>
</dbReference>
<dbReference type="PATRIC" id="fig|1457173.3.peg.2652"/>
<keyword evidence="3" id="KW-1185">Reference proteome</keyword>
<evidence type="ECO:0000313" key="2">
    <source>
        <dbReference type="EMBL" id="EXU79444.1"/>
    </source>
</evidence>
<dbReference type="EMBL" id="JBOK01000016">
    <property type="protein sequence ID" value="EXU79444.1"/>
    <property type="molecule type" value="Genomic_DNA"/>
</dbReference>
<sequence length="241" mass="25864">MSTIIMSACWPLQGMSPAQKAVLISLADQANDDGYCWPSIKTIGIRTCLSDRAVQGAIKWLIAAGLLRTSTRSGTSTVYQLTPAAYAPPQEMRPADAAPRGAGNAPPPPQLLHPTPADAAPKPSMNRNLNRQGTKPPRRRAEPVPKPDDVTEQVWCDWQQLRKAKRAPVTDTVVQGARAEAGKAGMTLEAFLQLWCIRGSQGLQAAWLKPAELPPGQRLPAANTHKHAAAAATIFDGVWDA</sequence>
<feature type="region of interest" description="Disordered" evidence="1">
    <location>
        <begin position="85"/>
        <end position="149"/>
    </location>
</feature>
<feature type="compositionally biased region" description="Basic and acidic residues" evidence="1">
    <location>
        <begin position="139"/>
        <end position="149"/>
    </location>
</feature>
<dbReference type="Pfam" id="PF13730">
    <property type="entry name" value="HTH_36"/>
    <property type="match status" value="1"/>
</dbReference>
<protein>
    <recommendedName>
        <fullName evidence="4">Helix-turn-helix domain-containing protein</fullName>
    </recommendedName>
</protein>
<evidence type="ECO:0000313" key="3">
    <source>
        <dbReference type="Proteomes" id="UP000020766"/>
    </source>
</evidence>
<dbReference type="Gene3D" id="1.10.10.10">
    <property type="entry name" value="Winged helix-like DNA-binding domain superfamily/Winged helix DNA-binding domain"/>
    <property type="match status" value="1"/>
</dbReference>
<evidence type="ECO:0000256" key="1">
    <source>
        <dbReference type="SAM" id="MobiDB-lite"/>
    </source>
</evidence>
<name>A0A014MMS0_9BURK</name>
<organism evidence="2 3">
    <name type="scientific">Comamonas aquatica DA1877</name>
    <dbReference type="NCBI Taxonomy" id="1457173"/>
    <lineage>
        <taxon>Bacteria</taxon>
        <taxon>Pseudomonadati</taxon>
        <taxon>Pseudomonadota</taxon>
        <taxon>Betaproteobacteria</taxon>
        <taxon>Burkholderiales</taxon>
        <taxon>Comamonadaceae</taxon>
        <taxon>Comamonas</taxon>
    </lineage>
</organism>
<dbReference type="InterPro" id="IPR036388">
    <property type="entry name" value="WH-like_DNA-bd_sf"/>
</dbReference>
<dbReference type="RefSeq" id="WP_051519578.1">
    <property type="nucleotide sequence ID" value="NZ_JBOK01000016.1"/>
</dbReference>
<accession>A0A014MMS0</accession>
<reference evidence="2 3" key="1">
    <citation type="submission" date="2014-01" db="EMBL/GenBank/DDBJ databases">
        <title>Interspecies Systems Biology Uncovers Metabolites Affecting C. elegans Gene Expression and Life History Traits.</title>
        <authorList>
            <person name="Watson E."/>
            <person name="Macneil L.T."/>
            <person name="Ritter A.D."/>
            <person name="Yilmaz L.S."/>
            <person name="Rosebrock A.P."/>
            <person name="Caudy A.A."/>
            <person name="Walhout A.J."/>
        </authorList>
    </citation>
    <scope>NUCLEOTIDE SEQUENCE [LARGE SCALE GENOMIC DNA]</scope>
    <source>
        <strain evidence="2 3">DA1877</strain>
    </source>
</reference>
<proteinExistence type="predicted"/>
<dbReference type="Proteomes" id="UP000020766">
    <property type="component" value="Unassembled WGS sequence"/>
</dbReference>
<dbReference type="AlphaFoldDB" id="A0A014MMS0"/>
<dbReference type="SUPFAM" id="SSF46785">
    <property type="entry name" value="Winged helix' DNA-binding domain"/>
    <property type="match status" value="1"/>
</dbReference>
<gene>
    <name evidence="2" type="ORF">AX13_04870</name>
</gene>